<dbReference type="PATRIC" id="fig|80852.17.peg.1525"/>
<organism evidence="1 2">
    <name type="scientific">Aliivibrio wodanis</name>
    <dbReference type="NCBI Taxonomy" id="80852"/>
    <lineage>
        <taxon>Bacteria</taxon>
        <taxon>Pseudomonadati</taxon>
        <taxon>Pseudomonadota</taxon>
        <taxon>Gammaproteobacteria</taxon>
        <taxon>Vibrionales</taxon>
        <taxon>Vibrionaceae</taxon>
        <taxon>Aliivibrio</taxon>
    </lineage>
</organism>
<proteinExistence type="predicted"/>
<accession>A0A090KJ38</accession>
<gene>
    <name evidence="1" type="ORF">AWOD_I_1484</name>
</gene>
<dbReference type="AlphaFoldDB" id="A0A090KJ38"/>
<dbReference type="STRING" id="80852.AWOD_I_1484"/>
<dbReference type="EMBL" id="LN554846">
    <property type="protein sequence ID" value="CED71559.1"/>
    <property type="molecule type" value="Genomic_DNA"/>
</dbReference>
<dbReference type="KEGG" id="awd:AWOD_I_1484"/>
<dbReference type="Proteomes" id="UP000032427">
    <property type="component" value="Chromosome 1"/>
</dbReference>
<dbReference type="OrthoDB" id="5905133at2"/>
<dbReference type="GeneID" id="28541041"/>
<protein>
    <submittedName>
        <fullName evidence="1">Uncharacterized phage protein</fullName>
    </submittedName>
</protein>
<dbReference type="HOGENOM" id="CLU_167651_0_0_6"/>
<evidence type="ECO:0000313" key="2">
    <source>
        <dbReference type="Proteomes" id="UP000032427"/>
    </source>
</evidence>
<name>A0A090KJ38_9GAMM</name>
<reference evidence="2" key="1">
    <citation type="submission" date="2014-09" db="EMBL/GenBank/DDBJ databases">
        <authorList>
            <person name="Hjerde E."/>
        </authorList>
    </citation>
    <scope>NUCLEOTIDE SEQUENCE [LARGE SCALE GENOMIC DNA]</scope>
    <source>
        <strain evidence="2">06/09/139</strain>
    </source>
</reference>
<sequence>MVFSIKNVALYLSLGLLLACGLSIAYLFDVVESQAIHNGKLETKLIDTATKNLSLALTISNLNQEIKQAQTAADALALEQSKQKQQTIQTVTVIKEVIKHETCRDVPIPNADKWLYYQTGGN</sequence>
<keyword evidence="2" id="KW-1185">Reference proteome</keyword>
<dbReference type="PROSITE" id="PS51257">
    <property type="entry name" value="PROKAR_LIPOPROTEIN"/>
    <property type="match status" value="1"/>
</dbReference>
<evidence type="ECO:0000313" key="1">
    <source>
        <dbReference type="EMBL" id="CED71559.1"/>
    </source>
</evidence>